<organism evidence="2 3">
    <name type="scientific">Bagarius yarrelli</name>
    <name type="common">Goonch</name>
    <name type="synonym">Bagrus yarrelli</name>
    <dbReference type="NCBI Taxonomy" id="175774"/>
    <lineage>
        <taxon>Eukaryota</taxon>
        <taxon>Metazoa</taxon>
        <taxon>Chordata</taxon>
        <taxon>Craniata</taxon>
        <taxon>Vertebrata</taxon>
        <taxon>Euteleostomi</taxon>
        <taxon>Actinopterygii</taxon>
        <taxon>Neopterygii</taxon>
        <taxon>Teleostei</taxon>
        <taxon>Ostariophysi</taxon>
        <taxon>Siluriformes</taxon>
        <taxon>Sisoridae</taxon>
        <taxon>Sisorinae</taxon>
        <taxon>Bagarius</taxon>
    </lineage>
</organism>
<evidence type="ECO:0000313" key="2">
    <source>
        <dbReference type="EMBL" id="TSN95725.1"/>
    </source>
</evidence>
<feature type="region of interest" description="Disordered" evidence="1">
    <location>
        <begin position="152"/>
        <end position="187"/>
    </location>
</feature>
<dbReference type="InterPro" id="IPR016024">
    <property type="entry name" value="ARM-type_fold"/>
</dbReference>
<name>A0A556U8G3_BAGYA</name>
<dbReference type="GO" id="GO:0007076">
    <property type="term" value="P:mitotic chromosome condensation"/>
    <property type="evidence" value="ECO:0007669"/>
    <property type="project" value="InterPro"/>
</dbReference>
<evidence type="ECO:0000313" key="3">
    <source>
        <dbReference type="Proteomes" id="UP000319801"/>
    </source>
</evidence>
<sequence>MELIRAIQLLKLNAVSTAWVDAVWDCEFTDAEPLDSTVEDEIKEDVKVFKKVYKQLLGFSKEDSTQSVWNVFGENCVSVKSLVAVLACFVLGAKAKSSSVEQRRHSLQAAAVYLLLLRIPGSVANKVFHQILFDSCLDIVLKCWPQSAGKKRKKETLKSSQGDGKSGKRPKPPKKVSEEMVIDEEDDEEEEEEVYFSAQDLLGMREDVCSLIQTLLKLLENFSLRDKPQSADSCVRLFTELTNLEPLVGELSFSEKRDVDKLQSLPELAYHGLWLLCSSSNHGEGNECRRRVFFTDCCTLFLMMRKERAKPCLLPPSQAVCNARDQAILFISQIVDEQTEATLPLLKILIQHICHQIVEKSEYRASGAQAVGRLVTKMPCQNYADFVKWLFNYSLNTRVAFRMFALDVAMVLLAQEEREADATLEPDLASYLSHRFLVRSVVYGRRSDVSPTVRAHAMHCLAQCLELPSHNATKWIHELFSSSSTAGSQTMMETGHSEQTLKRGETAQKTALTFRTIELTKHKSLAVTTRRSTDELPLAAA</sequence>
<dbReference type="AlphaFoldDB" id="A0A556U8G3"/>
<reference evidence="2 3" key="1">
    <citation type="journal article" date="2019" name="Genome Biol. Evol.">
        <title>Whole-Genome Sequencing of the Giant Devil Catfish, Bagarius yarrelli.</title>
        <authorList>
            <person name="Jiang W."/>
            <person name="Lv Y."/>
            <person name="Cheng L."/>
            <person name="Yang K."/>
            <person name="Chao B."/>
            <person name="Wang X."/>
            <person name="Li Y."/>
            <person name="Pan X."/>
            <person name="You X."/>
            <person name="Zhang Y."/>
            <person name="Yang J."/>
            <person name="Li J."/>
            <person name="Zhang X."/>
            <person name="Liu S."/>
            <person name="Sun C."/>
            <person name="Yang J."/>
            <person name="Shi Q."/>
        </authorList>
    </citation>
    <scope>NUCLEOTIDE SEQUENCE [LARGE SCALE GENOMIC DNA]</scope>
    <source>
        <strain evidence="2">JWS20170419001</strain>
        <tissue evidence="2">Muscle</tissue>
    </source>
</reference>
<proteinExistence type="predicted"/>
<comment type="caution">
    <text evidence="2">The sequence shown here is derived from an EMBL/GenBank/DDBJ whole genome shotgun (WGS) entry which is preliminary data.</text>
</comment>
<dbReference type="GO" id="GO:0042393">
    <property type="term" value="F:histone binding"/>
    <property type="evidence" value="ECO:0007669"/>
    <property type="project" value="TreeGrafter"/>
</dbReference>
<evidence type="ECO:0000256" key="1">
    <source>
        <dbReference type="SAM" id="MobiDB-lite"/>
    </source>
</evidence>
<dbReference type="OrthoDB" id="8959266at2759"/>
<dbReference type="InterPro" id="IPR026971">
    <property type="entry name" value="CND1/NCAPD3"/>
</dbReference>
<dbReference type="PANTHER" id="PTHR14222">
    <property type="entry name" value="CONDENSIN"/>
    <property type="match status" value="1"/>
</dbReference>
<protein>
    <submittedName>
        <fullName evidence="2">Condensin-2 complex subunit D3</fullName>
    </submittedName>
</protein>
<dbReference type="SUPFAM" id="SSF48371">
    <property type="entry name" value="ARM repeat"/>
    <property type="match status" value="1"/>
</dbReference>
<gene>
    <name evidence="2" type="ORF">Baya_9839</name>
</gene>
<keyword evidence="3" id="KW-1185">Reference proteome</keyword>
<dbReference type="EMBL" id="VCAZ01000062">
    <property type="protein sequence ID" value="TSN95725.1"/>
    <property type="molecule type" value="Genomic_DNA"/>
</dbReference>
<accession>A0A556U8G3</accession>
<dbReference type="PANTHER" id="PTHR14222:SF1">
    <property type="entry name" value="CONDENSIN-2 COMPLEX SUBUNIT D3"/>
    <property type="match status" value="1"/>
</dbReference>
<dbReference type="GO" id="GO:0000779">
    <property type="term" value="C:condensed chromosome, centromeric region"/>
    <property type="evidence" value="ECO:0007669"/>
    <property type="project" value="TreeGrafter"/>
</dbReference>
<dbReference type="Proteomes" id="UP000319801">
    <property type="component" value="Unassembled WGS sequence"/>
</dbReference>
<dbReference type="GO" id="GO:0000796">
    <property type="term" value="C:condensin complex"/>
    <property type="evidence" value="ECO:0007669"/>
    <property type="project" value="TreeGrafter"/>
</dbReference>
<dbReference type="GO" id="GO:0010032">
    <property type="term" value="P:meiotic chromosome condensation"/>
    <property type="evidence" value="ECO:0007669"/>
    <property type="project" value="TreeGrafter"/>
</dbReference>